<gene>
    <name evidence="2" type="ORF">ACFQ1E_08380</name>
</gene>
<evidence type="ECO:0008006" key="4">
    <source>
        <dbReference type="Google" id="ProtNLM"/>
    </source>
</evidence>
<protein>
    <recommendedName>
        <fullName evidence="4">Cytochrome c oxidase assembly protein</fullName>
    </recommendedName>
</protein>
<reference evidence="3" key="1">
    <citation type="journal article" date="2019" name="Int. J. Syst. Evol. Microbiol.">
        <title>The Global Catalogue of Microorganisms (GCM) 10K type strain sequencing project: providing services to taxonomists for standard genome sequencing and annotation.</title>
        <authorList>
            <consortium name="The Broad Institute Genomics Platform"/>
            <consortium name="The Broad Institute Genome Sequencing Center for Infectious Disease"/>
            <person name="Wu L."/>
            <person name="Ma J."/>
        </authorList>
    </citation>
    <scope>NUCLEOTIDE SEQUENCE [LARGE SCALE GENOMIC DNA]</scope>
    <source>
        <strain evidence="3">CCUG 62982</strain>
    </source>
</reference>
<dbReference type="EMBL" id="JBHTJG010000003">
    <property type="protein sequence ID" value="MFD0946350.1"/>
    <property type="molecule type" value="Genomic_DNA"/>
</dbReference>
<proteinExistence type="predicted"/>
<name>A0ABW3H7G9_9SPHN</name>
<keyword evidence="3" id="KW-1185">Reference proteome</keyword>
<evidence type="ECO:0000313" key="3">
    <source>
        <dbReference type="Proteomes" id="UP001596977"/>
    </source>
</evidence>
<dbReference type="Proteomes" id="UP001596977">
    <property type="component" value="Unassembled WGS sequence"/>
</dbReference>
<feature type="transmembrane region" description="Helical" evidence="1">
    <location>
        <begin position="119"/>
        <end position="137"/>
    </location>
</feature>
<comment type="caution">
    <text evidence="2">The sequence shown here is derived from an EMBL/GenBank/DDBJ whole genome shotgun (WGS) entry which is preliminary data.</text>
</comment>
<keyword evidence="1" id="KW-0812">Transmembrane</keyword>
<feature type="transmembrane region" description="Helical" evidence="1">
    <location>
        <begin position="203"/>
        <end position="222"/>
    </location>
</feature>
<keyword evidence="1" id="KW-1133">Transmembrane helix</keyword>
<organism evidence="2 3">
    <name type="scientific">Sphingomonas canadensis</name>
    <dbReference type="NCBI Taxonomy" id="1219257"/>
    <lineage>
        <taxon>Bacteria</taxon>
        <taxon>Pseudomonadati</taxon>
        <taxon>Pseudomonadota</taxon>
        <taxon>Alphaproteobacteria</taxon>
        <taxon>Sphingomonadales</taxon>
        <taxon>Sphingomonadaceae</taxon>
        <taxon>Sphingomonas</taxon>
    </lineage>
</organism>
<sequence>MNAETFIRRWIGLAALFAGLIALAPYFVHVVVANSGCQGATACAGAEELLGHYARRITLVVVIVPLLLAVASRTLATGGFGWAFPFALLMTAGALPLAAETRDLASMAGLGTAAEMAEMLALVFLLLLLIAFSAHPDDSDHGATAAWRTLLGFVALAALFVTAPVWTAGLAALPYVAPLGERLAVAAATGHAALGMQDALGAYATYCMLAFVLAAAGLLFSGPRAEAIRPIRPMRA</sequence>
<dbReference type="RefSeq" id="WP_264943721.1">
    <property type="nucleotide sequence ID" value="NZ_JAPDRA010000003.1"/>
</dbReference>
<accession>A0ABW3H7G9</accession>
<feature type="transmembrane region" description="Helical" evidence="1">
    <location>
        <begin position="82"/>
        <end position="99"/>
    </location>
</feature>
<evidence type="ECO:0000313" key="2">
    <source>
        <dbReference type="EMBL" id="MFD0946350.1"/>
    </source>
</evidence>
<feature type="transmembrane region" description="Helical" evidence="1">
    <location>
        <begin position="57"/>
        <end position="75"/>
    </location>
</feature>
<evidence type="ECO:0000256" key="1">
    <source>
        <dbReference type="SAM" id="Phobius"/>
    </source>
</evidence>
<keyword evidence="1" id="KW-0472">Membrane</keyword>
<feature type="transmembrane region" description="Helical" evidence="1">
    <location>
        <begin position="149"/>
        <end position="173"/>
    </location>
</feature>